<dbReference type="GO" id="GO:0004360">
    <property type="term" value="F:glutamine-fructose-6-phosphate transaminase (isomerizing) activity"/>
    <property type="evidence" value="ECO:0007669"/>
    <property type="project" value="UniProtKB-UniRule"/>
</dbReference>
<dbReference type="NCBIfam" id="TIGR01135">
    <property type="entry name" value="glmS"/>
    <property type="match status" value="1"/>
</dbReference>
<keyword evidence="6 10" id="KW-0032">Aminotransferase</keyword>
<feature type="domain" description="SIS" evidence="12">
    <location>
        <begin position="456"/>
        <end position="598"/>
    </location>
</feature>
<dbReference type="SUPFAM" id="SSF56235">
    <property type="entry name" value="N-terminal nucleophile aminohydrolases (Ntn hydrolases)"/>
    <property type="match status" value="1"/>
</dbReference>
<evidence type="ECO:0000256" key="3">
    <source>
        <dbReference type="ARBA" id="ARBA00012916"/>
    </source>
</evidence>
<evidence type="ECO:0000256" key="2">
    <source>
        <dbReference type="ARBA" id="ARBA00004496"/>
    </source>
</evidence>
<evidence type="ECO:0000259" key="12">
    <source>
        <dbReference type="PROSITE" id="PS51464"/>
    </source>
</evidence>
<dbReference type="Proteomes" id="UP000305709">
    <property type="component" value="Unassembled WGS sequence"/>
</dbReference>
<dbReference type="InterPro" id="IPR029055">
    <property type="entry name" value="Ntn_hydrolases_N"/>
</dbReference>
<evidence type="ECO:0000256" key="8">
    <source>
        <dbReference type="ARBA" id="ARBA00022737"/>
    </source>
</evidence>
<evidence type="ECO:0000256" key="5">
    <source>
        <dbReference type="ARBA" id="ARBA00022490"/>
    </source>
</evidence>
<proteinExistence type="inferred from homology"/>
<evidence type="ECO:0000256" key="1">
    <source>
        <dbReference type="ARBA" id="ARBA00001031"/>
    </source>
</evidence>
<comment type="catalytic activity">
    <reaction evidence="1 10">
        <text>D-fructose 6-phosphate + L-glutamine = D-glucosamine 6-phosphate + L-glutamate</text>
        <dbReference type="Rhea" id="RHEA:13237"/>
        <dbReference type="ChEBI" id="CHEBI:29985"/>
        <dbReference type="ChEBI" id="CHEBI:58359"/>
        <dbReference type="ChEBI" id="CHEBI:58725"/>
        <dbReference type="ChEBI" id="CHEBI:61527"/>
        <dbReference type="EC" id="2.6.1.16"/>
    </reaction>
</comment>
<dbReference type="InterPro" id="IPR047084">
    <property type="entry name" value="GFAT_N"/>
</dbReference>
<dbReference type="PANTHER" id="PTHR10937:SF0">
    <property type="entry name" value="GLUTAMINE--FRUCTOSE-6-PHOSPHATE TRANSAMINASE (ISOMERIZING)"/>
    <property type="match status" value="1"/>
</dbReference>
<comment type="function">
    <text evidence="10">Catalyzes the first step in hexosamine metabolism, converting fructose-6P into glucosamine-6P using glutamine as a nitrogen source.</text>
</comment>
<keyword evidence="14" id="KW-1185">Reference proteome</keyword>
<dbReference type="GO" id="GO:0006047">
    <property type="term" value="P:UDP-N-acetylglucosamine metabolic process"/>
    <property type="evidence" value="ECO:0007669"/>
    <property type="project" value="TreeGrafter"/>
</dbReference>
<dbReference type="CDD" id="cd05008">
    <property type="entry name" value="SIS_GlmS_GlmD_1"/>
    <property type="match status" value="1"/>
</dbReference>
<evidence type="ECO:0000256" key="7">
    <source>
        <dbReference type="ARBA" id="ARBA00022679"/>
    </source>
</evidence>
<keyword evidence="9" id="KW-0315">Glutamine amidotransferase</keyword>
<dbReference type="GO" id="GO:0006002">
    <property type="term" value="P:fructose 6-phosphate metabolic process"/>
    <property type="evidence" value="ECO:0007669"/>
    <property type="project" value="TreeGrafter"/>
</dbReference>
<dbReference type="InterPro" id="IPR005855">
    <property type="entry name" value="GFAT"/>
</dbReference>
<evidence type="ECO:0000256" key="10">
    <source>
        <dbReference type="HAMAP-Rule" id="MF_00164"/>
    </source>
</evidence>
<evidence type="ECO:0000313" key="14">
    <source>
        <dbReference type="Proteomes" id="UP000305709"/>
    </source>
</evidence>
<dbReference type="Pfam" id="PF01380">
    <property type="entry name" value="SIS"/>
    <property type="match status" value="2"/>
</dbReference>
<feature type="initiator methionine" description="Removed" evidence="10">
    <location>
        <position position="1"/>
    </location>
</feature>
<dbReference type="EMBL" id="VDFV01000001">
    <property type="protein sequence ID" value="TNC74972.1"/>
    <property type="molecule type" value="Genomic_DNA"/>
</dbReference>
<feature type="active site" description="For Fru-6P isomerization activity" evidence="10">
    <location>
        <position position="603"/>
    </location>
</feature>
<dbReference type="NCBIfam" id="NF001484">
    <property type="entry name" value="PRK00331.1"/>
    <property type="match status" value="1"/>
</dbReference>
<dbReference type="EC" id="2.6.1.16" evidence="3 10"/>
<dbReference type="FunFam" id="3.40.50.10490:FF:000001">
    <property type="entry name" value="Glutamine--fructose-6-phosphate aminotransferase [isomerizing]"/>
    <property type="match status" value="1"/>
</dbReference>
<feature type="domain" description="Glutamine amidotransferase type-2" evidence="11">
    <location>
        <begin position="2"/>
        <end position="218"/>
    </location>
</feature>
<feature type="active site" description="Nucleophile; for GATase activity" evidence="10">
    <location>
        <position position="2"/>
    </location>
</feature>
<dbReference type="Gene3D" id="3.40.50.10490">
    <property type="entry name" value="Glucose-6-phosphate isomerase like protein, domain 1"/>
    <property type="match status" value="2"/>
</dbReference>
<dbReference type="GO" id="GO:0097367">
    <property type="term" value="F:carbohydrate derivative binding"/>
    <property type="evidence" value="ECO:0007669"/>
    <property type="project" value="InterPro"/>
</dbReference>
<sequence>MCGIIGVLANERPAAPILVDALRRLEYRGYDSAGVAAVDAGRLDRRRALGKLAALADLLGQSPLPGSSGIGHTRWATHGRPSEANAHPHRSGPVCVVHNGIIENYRELKSELAREGASFESDTDTEVVATLCASMLRRGLEPEDAAAATIARLRGAYALCFLFEGAPDLLICARRGSPLVIGFGEGETYVGSDAIALGPLTDRICYLEEGDWAVVTRQGVRIHAADGARAERPVQRIAPDSIVADKGQHQHFMAKEIHEQPMVVARAFGAWTSNDRSRIASPAETIDWRSVPRLTIVACGTAHLAGHVAKIWLERIARLPVEIEIASEFRYREPPLPTGGVTLVISQSGETADTLGALRYARAAGQTTLGLVNVTTSTIAREADLALATHAGPEIGVASTKAFTAQLMGLAAFSVMVARERGAIDADGERDAIETLSRVPRLMAETIAQEDRFAALAREIATATSALFLGRGLMYPIALEGALKLKEITYIHAEGYAAGEIKHGPIALVDEATPVIALLPSGDLLEKSLSNIREVAARKGRVAVIGDAEARAELGDEAWRSVAMPRCDPLIQPFAYAVAIQLLAYHAAVARGTDVDQPRNLAKSVTVE</sequence>
<dbReference type="PROSITE" id="PS51464">
    <property type="entry name" value="SIS"/>
    <property type="match status" value="2"/>
</dbReference>
<keyword evidence="7 10" id="KW-0808">Transferase</keyword>
<dbReference type="InterPro" id="IPR035490">
    <property type="entry name" value="GlmS/FrlB_SIS"/>
</dbReference>
<comment type="subcellular location">
    <subcellularLocation>
        <location evidence="2 10">Cytoplasm</location>
    </subcellularLocation>
</comment>
<dbReference type="GO" id="GO:0005829">
    <property type="term" value="C:cytosol"/>
    <property type="evidence" value="ECO:0007669"/>
    <property type="project" value="TreeGrafter"/>
</dbReference>
<evidence type="ECO:0000313" key="13">
    <source>
        <dbReference type="EMBL" id="TNC74972.1"/>
    </source>
</evidence>
<feature type="domain" description="SIS" evidence="12">
    <location>
        <begin position="282"/>
        <end position="423"/>
    </location>
</feature>
<dbReference type="AlphaFoldDB" id="A0A5C4NLI1"/>
<evidence type="ECO:0000256" key="4">
    <source>
        <dbReference type="ARBA" id="ARBA00016090"/>
    </source>
</evidence>
<reference evidence="13 14" key="1">
    <citation type="submission" date="2019-06" db="EMBL/GenBank/DDBJ databases">
        <authorList>
            <person name="Jiang L."/>
        </authorList>
    </citation>
    <scope>NUCLEOTIDE SEQUENCE [LARGE SCALE GENOMIC DNA]</scope>
    <source>
        <strain evidence="13 14">YIM 48858</strain>
    </source>
</reference>
<gene>
    <name evidence="10 13" type="primary">glmS</name>
    <name evidence="13" type="ORF">FHG71_02285</name>
</gene>
<protein>
    <recommendedName>
        <fullName evidence="4 10">Glutamine--fructose-6-phosphate aminotransferase [isomerizing]</fullName>
        <ecNumber evidence="3 10">2.6.1.16</ecNumber>
    </recommendedName>
    <alternativeName>
        <fullName evidence="10">D-fructose-6-phosphate amidotransferase</fullName>
    </alternativeName>
    <alternativeName>
        <fullName evidence="10">GFAT</fullName>
    </alternativeName>
    <alternativeName>
        <fullName evidence="10">Glucosamine-6-phosphate synthase</fullName>
    </alternativeName>
    <alternativeName>
        <fullName evidence="10">Hexosephosphate aminotransferase</fullName>
    </alternativeName>
    <alternativeName>
        <fullName evidence="10">L-glutamine--D-fructose-6-phosphate amidotransferase</fullName>
    </alternativeName>
</protein>
<dbReference type="InterPro" id="IPR001347">
    <property type="entry name" value="SIS_dom"/>
</dbReference>
<evidence type="ECO:0000259" key="11">
    <source>
        <dbReference type="PROSITE" id="PS51278"/>
    </source>
</evidence>
<dbReference type="InterPro" id="IPR046348">
    <property type="entry name" value="SIS_dom_sf"/>
</dbReference>
<keyword evidence="5 10" id="KW-0963">Cytoplasm</keyword>
<evidence type="ECO:0000256" key="6">
    <source>
        <dbReference type="ARBA" id="ARBA00022576"/>
    </source>
</evidence>
<accession>A0A5C4NLI1</accession>
<evidence type="ECO:0000256" key="9">
    <source>
        <dbReference type="ARBA" id="ARBA00022962"/>
    </source>
</evidence>
<organism evidence="13 14">
    <name type="scientific">Rubellimicrobium roseum</name>
    <dbReference type="NCBI Taxonomy" id="687525"/>
    <lineage>
        <taxon>Bacteria</taxon>
        <taxon>Pseudomonadati</taxon>
        <taxon>Pseudomonadota</taxon>
        <taxon>Alphaproteobacteria</taxon>
        <taxon>Rhodobacterales</taxon>
        <taxon>Roseobacteraceae</taxon>
        <taxon>Rubellimicrobium</taxon>
    </lineage>
</organism>
<dbReference type="Gene3D" id="3.60.20.10">
    <property type="entry name" value="Glutamine Phosphoribosylpyrophosphate, subunit 1, domain 1"/>
    <property type="match status" value="1"/>
</dbReference>
<dbReference type="FunFam" id="3.60.20.10:FF:000006">
    <property type="entry name" value="Glutamine--fructose-6-phosphate aminotransferase [isomerizing]"/>
    <property type="match status" value="1"/>
</dbReference>
<comment type="subunit">
    <text evidence="10">Homodimer.</text>
</comment>
<dbReference type="InterPro" id="IPR035466">
    <property type="entry name" value="GlmS/AgaS_SIS"/>
</dbReference>
<dbReference type="CDD" id="cd05009">
    <property type="entry name" value="SIS_GlmS_GlmD_2"/>
    <property type="match status" value="1"/>
</dbReference>
<dbReference type="Pfam" id="PF13522">
    <property type="entry name" value="GATase_6"/>
    <property type="match status" value="1"/>
</dbReference>
<name>A0A5C4NLI1_9RHOB</name>
<dbReference type="GO" id="GO:0006487">
    <property type="term" value="P:protein N-linked glycosylation"/>
    <property type="evidence" value="ECO:0007669"/>
    <property type="project" value="TreeGrafter"/>
</dbReference>
<dbReference type="PANTHER" id="PTHR10937">
    <property type="entry name" value="GLUCOSAMINE--FRUCTOSE-6-PHOSPHATE AMINOTRANSFERASE, ISOMERIZING"/>
    <property type="match status" value="1"/>
</dbReference>
<dbReference type="HAMAP" id="MF_00164">
    <property type="entry name" value="GlmS"/>
    <property type="match status" value="1"/>
</dbReference>
<dbReference type="CDD" id="cd00714">
    <property type="entry name" value="GFAT"/>
    <property type="match status" value="1"/>
</dbReference>
<dbReference type="GO" id="GO:0005975">
    <property type="term" value="P:carbohydrate metabolic process"/>
    <property type="evidence" value="ECO:0007669"/>
    <property type="project" value="UniProtKB-UniRule"/>
</dbReference>
<dbReference type="SUPFAM" id="SSF53697">
    <property type="entry name" value="SIS domain"/>
    <property type="match status" value="1"/>
</dbReference>
<keyword evidence="8" id="KW-0677">Repeat</keyword>
<comment type="caution">
    <text evidence="13">The sequence shown here is derived from an EMBL/GenBank/DDBJ whole genome shotgun (WGS) entry which is preliminary data.</text>
</comment>
<dbReference type="RefSeq" id="WP_139079966.1">
    <property type="nucleotide sequence ID" value="NZ_VDFV01000001.1"/>
</dbReference>
<dbReference type="PROSITE" id="PS51278">
    <property type="entry name" value="GATASE_TYPE_2"/>
    <property type="match status" value="1"/>
</dbReference>
<dbReference type="OrthoDB" id="9761808at2"/>
<dbReference type="InterPro" id="IPR017932">
    <property type="entry name" value="GATase_2_dom"/>
</dbReference>